<dbReference type="Proteomes" id="UP001207918">
    <property type="component" value="Unassembled WGS sequence"/>
</dbReference>
<feature type="coiled-coil region" evidence="3">
    <location>
        <begin position="56"/>
        <end position="112"/>
    </location>
</feature>
<sequence>MIKKILSAACLLLFVTSATAYGQLKVGYMNTQEVLSELPQRSEVEQQLNSFISSKRGELEDRIANFQDEVATYQQNQSNMSEQEIQQREQQLADQEAEMRKFQQSLQSQIQQRRAELLQPLYDAMDQAIADVAESNDLDFVLNEATTNGENVVYYSADQQLNITQQVIDKVKADSE</sequence>
<evidence type="ECO:0000256" key="2">
    <source>
        <dbReference type="ARBA" id="ARBA00022729"/>
    </source>
</evidence>
<reference evidence="5 6" key="1">
    <citation type="submission" date="2021-03" db="EMBL/GenBank/DDBJ databases">
        <title>Aliifodinibius sp. nov., a new bacterium isolated from saline soil.</title>
        <authorList>
            <person name="Galisteo C."/>
            <person name="De La Haba R."/>
            <person name="Sanchez-Porro C."/>
            <person name="Ventosa A."/>
        </authorList>
    </citation>
    <scope>NUCLEOTIDE SEQUENCE [LARGE SCALE GENOMIC DNA]</scope>
    <source>
        <strain evidence="5 6">1BSP15-2V2</strain>
    </source>
</reference>
<accession>A0ABT3PPI9</accession>
<evidence type="ECO:0000256" key="3">
    <source>
        <dbReference type="SAM" id="Coils"/>
    </source>
</evidence>
<protein>
    <submittedName>
        <fullName evidence="5">OmpH family outer membrane protein</fullName>
    </submittedName>
</protein>
<feature type="signal peptide" evidence="4">
    <location>
        <begin position="1"/>
        <end position="20"/>
    </location>
</feature>
<feature type="chain" id="PRO_5047097649" evidence="4">
    <location>
        <begin position="21"/>
        <end position="176"/>
    </location>
</feature>
<dbReference type="EMBL" id="JAGGJA010000008">
    <property type="protein sequence ID" value="MCW9707765.1"/>
    <property type="molecule type" value="Genomic_DNA"/>
</dbReference>
<dbReference type="RefSeq" id="WP_265766555.1">
    <property type="nucleotide sequence ID" value="NZ_JAGGJA010000008.1"/>
</dbReference>
<dbReference type="InterPro" id="IPR024930">
    <property type="entry name" value="Skp_dom_sf"/>
</dbReference>
<proteinExistence type="inferred from homology"/>
<evidence type="ECO:0000313" key="5">
    <source>
        <dbReference type="EMBL" id="MCW9707765.1"/>
    </source>
</evidence>
<keyword evidence="3" id="KW-0175">Coiled coil</keyword>
<evidence type="ECO:0000256" key="4">
    <source>
        <dbReference type="SAM" id="SignalP"/>
    </source>
</evidence>
<evidence type="ECO:0000313" key="6">
    <source>
        <dbReference type="Proteomes" id="UP001207918"/>
    </source>
</evidence>
<keyword evidence="6" id="KW-1185">Reference proteome</keyword>
<dbReference type="SMART" id="SM00935">
    <property type="entry name" value="OmpH"/>
    <property type="match status" value="1"/>
</dbReference>
<dbReference type="Pfam" id="PF03938">
    <property type="entry name" value="OmpH"/>
    <property type="match status" value="1"/>
</dbReference>
<dbReference type="PANTHER" id="PTHR35089">
    <property type="entry name" value="CHAPERONE PROTEIN SKP"/>
    <property type="match status" value="1"/>
</dbReference>
<dbReference type="Gene3D" id="3.30.910.20">
    <property type="entry name" value="Skp domain"/>
    <property type="match status" value="1"/>
</dbReference>
<dbReference type="InterPro" id="IPR005632">
    <property type="entry name" value="Chaperone_Skp"/>
</dbReference>
<evidence type="ECO:0000256" key="1">
    <source>
        <dbReference type="ARBA" id="ARBA00009091"/>
    </source>
</evidence>
<dbReference type="SUPFAM" id="SSF111384">
    <property type="entry name" value="OmpH-like"/>
    <property type="match status" value="1"/>
</dbReference>
<keyword evidence="2 4" id="KW-0732">Signal</keyword>
<dbReference type="PANTHER" id="PTHR35089:SF1">
    <property type="entry name" value="CHAPERONE PROTEIN SKP"/>
    <property type="match status" value="1"/>
</dbReference>
<comment type="caution">
    <text evidence="5">The sequence shown here is derived from an EMBL/GenBank/DDBJ whole genome shotgun (WGS) entry which is preliminary data.</text>
</comment>
<organism evidence="5 6">
    <name type="scientific">Fodinibius salsisoli</name>
    <dbReference type="NCBI Taxonomy" id="2820877"/>
    <lineage>
        <taxon>Bacteria</taxon>
        <taxon>Pseudomonadati</taxon>
        <taxon>Balneolota</taxon>
        <taxon>Balneolia</taxon>
        <taxon>Balneolales</taxon>
        <taxon>Balneolaceae</taxon>
        <taxon>Fodinibius</taxon>
    </lineage>
</organism>
<name>A0ABT3PPI9_9BACT</name>
<gene>
    <name evidence="5" type="ORF">J6I44_12930</name>
</gene>
<comment type="similarity">
    <text evidence="1">Belongs to the Skp family.</text>
</comment>